<feature type="region of interest" description="Disordered" evidence="1">
    <location>
        <begin position="64"/>
        <end position="103"/>
    </location>
</feature>
<evidence type="ECO:0000256" key="1">
    <source>
        <dbReference type="SAM" id="MobiDB-lite"/>
    </source>
</evidence>
<organism evidence="2 3">
    <name type="scientific">Micromonospora lutea</name>
    <dbReference type="NCBI Taxonomy" id="419825"/>
    <lineage>
        <taxon>Bacteria</taxon>
        <taxon>Bacillati</taxon>
        <taxon>Actinomycetota</taxon>
        <taxon>Actinomycetes</taxon>
        <taxon>Micromonosporales</taxon>
        <taxon>Micromonosporaceae</taxon>
        <taxon>Micromonospora</taxon>
    </lineage>
</organism>
<keyword evidence="3" id="KW-1185">Reference proteome</keyword>
<dbReference type="Proteomes" id="UP000643165">
    <property type="component" value="Unassembled WGS sequence"/>
</dbReference>
<dbReference type="EMBL" id="BOPB01000013">
    <property type="protein sequence ID" value="GIJ22348.1"/>
    <property type="molecule type" value="Genomic_DNA"/>
</dbReference>
<evidence type="ECO:0000313" key="2">
    <source>
        <dbReference type="EMBL" id="GIJ22348.1"/>
    </source>
</evidence>
<feature type="compositionally biased region" description="Gly residues" evidence="1">
    <location>
        <begin position="89"/>
        <end position="103"/>
    </location>
</feature>
<proteinExistence type="predicted"/>
<comment type="caution">
    <text evidence="2">The sequence shown here is derived from an EMBL/GenBank/DDBJ whole genome shotgun (WGS) entry which is preliminary data.</text>
</comment>
<sequence length="343" mass="35594">MLTGWSGSRGHERHADRVSSPGRPGPVPASHRRRPFAARTVDLRRVLLGGALALLLAGAGAVPATAADPGAECPPAQPNCNVWDDDPGTPGGGGNGGDNGGGNNGGGGGSGVCQWEGRTIPCYDDLLGWFNSGDGCYYKLAESPPTEPPEGQQWYLKSCNGGALGQGTLELLDTPPPGFGAPPDPEELARRAFASITLLAPRAAVAPRKSVGPGLVGLPVWMWAERGANQFGPLSAEATDRGLTVTIQAEVDRVVWDMDNGDEVICTGPGTPYDRRGSHAGQPSPDCGYDSGYTRADTYTVRATTHWSVTWTSNGGDSGSIGGVTRTTGPVEIEINELQVVAR</sequence>
<feature type="region of interest" description="Disordered" evidence="1">
    <location>
        <begin position="1"/>
        <end position="36"/>
    </location>
</feature>
<protein>
    <recommendedName>
        <fullName evidence="4">ATP/GTP-binding protein</fullName>
    </recommendedName>
</protein>
<accession>A0ABQ4IWQ3</accession>
<evidence type="ECO:0000313" key="3">
    <source>
        <dbReference type="Proteomes" id="UP000643165"/>
    </source>
</evidence>
<gene>
    <name evidence="2" type="ORF">Vlu01_29720</name>
</gene>
<evidence type="ECO:0008006" key="4">
    <source>
        <dbReference type="Google" id="ProtNLM"/>
    </source>
</evidence>
<reference evidence="2 3" key="1">
    <citation type="submission" date="2021-01" db="EMBL/GenBank/DDBJ databases">
        <title>Whole genome shotgun sequence of Verrucosispora lutea NBRC 106530.</title>
        <authorList>
            <person name="Komaki H."/>
            <person name="Tamura T."/>
        </authorList>
    </citation>
    <scope>NUCLEOTIDE SEQUENCE [LARGE SCALE GENOMIC DNA]</scope>
    <source>
        <strain evidence="2 3">NBRC 106530</strain>
    </source>
</reference>
<name>A0ABQ4IWQ3_9ACTN</name>